<dbReference type="EMBL" id="JACKZP010000064">
    <property type="protein sequence ID" value="MBC1303479.1"/>
    <property type="molecule type" value="Genomic_DNA"/>
</dbReference>
<evidence type="ECO:0000313" key="3">
    <source>
        <dbReference type="EMBL" id="MBC1303479.1"/>
    </source>
</evidence>
<comment type="similarity">
    <text evidence="1">Belongs to the phD/YefM antitoxin family.</text>
</comment>
<reference evidence="3 4" key="1">
    <citation type="submission" date="2019-11" db="EMBL/GenBank/DDBJ databases">
        <title>Comparison of genomes from free-living endosymbiotic cyanobacteria isolated from Azolla.</title>
        <authorList>
            <person name="Thiel T."/>
            <person name="Pratte B."/>
        </authorList>
    </citation>
    <scope>NUCLEOTIDE SEQUENCE [LARGE SCALE GENOMIC DNA]</scope>
    <source>
        <strain evidence="3 4">N2B</strain>
    </source>
</reference>
<accession>A0ABR6SAN9</accession>
<dbReference type="InterPro" id="IPR018739">
    <property type="entry name" value="DUF2281"/>
</dbReference>
<dbReference type="SUPFAM" id="SSF143120">
    <property type="entry name" value="YefM-like"/>
    <property type="match status" value="1"/>
</dbReference>
<feature type="domain" description="DUF2281" evidence="2">
    <location>
        <begin position="45"/>
        <end position="75"/>
    </location>
</feature>
<name>A0ABR6SAN9_ANAVA</name>
<dbReference type="Pfam" id="PF10047">
    <property type="entry name" value="DUF2281"/>
    <property type="match status" value="1"/>
</dbReference>
<gene>
    <name evidence="3" type="ORF">GNE12_16325</name>
</gene>
<organism evidence="3 4">
    <name type="scientific">Trichormus variabilis N2B</name>
    <dbReference type="NCBI Taxonomy" id="2681315"/>
    <lineage>
        <taxon>Bacteria</taxon>
        <taxon>Bacillati</taxon>
        <taxon>Cyanobacteriota</taxon>
        <taxon>Cyanophyceae</taxon>
        <taxon>Nostocales</taxon>
        <taxon>Nostocaceae</taxon>
        <taxon>Trichormus</taxon>
    </lineage>
</organism>
<protein>
    <submittedName>
        <fullName evidence="3">DUF2281 domain-containing protein</fullName>
    </submittedName>
</protein>
<sequence>MMQIPIADASEELVRLVEAALQGEEIVILKDNQPVVKLTVVEPVQKRRPAKAGSAKGQVWMSEGFDEPLEDFKEYME</sequence>
<dbReference type="InterPro" id="IPR036165">
    <property type="entry name" value="YefM-like_sf"/>
</dbReference>
<keyword evidence="4" id="KW-1185">Reference proteome</keyword>
<proteinExistence type="inferred from homology"/>
<evidence type="ECO:0000313" key="4">
    <source>
        <dbReference type="Proteomes" id="UP000570851"/>
    </source>
</evidence>
<evidence type="ECO:0000256" key="1">
    <source>
        <dbReference type="ARBA" id="ARBA00009981"/>
    </source>
</evidence>
<dbReference type="Proteomes" id="UP000570851">
    <property type="component" value="Unassembled WGS sequence"/>
</dbReference>
<comment type="caution">
    <text evidence="3">The sequence shown here is derived from an EMBL/GenBank/DDBJ whole genome shotgun (WGS) entry which is preliminary data.</text>
</comment>
<evidence type="ECO:0000259" key="2">
    <source>
        <dbReference type="Pfam" id="PF10047"/>
    </source>
</evidence>